<organism evidence="9 10">
    <name type="scientific">Pristionchus pacificus</name>
    <name type="common">Parasitic nematode worm</name>
    <dbReference type="NCBI Taxonomy" id="54126"/>
    <lineage>
        <taxon>Eukaryota</taxon>
        <taxon>Metazoa</taxon>
        <taxon>Ecdysozoa</taxon>
        <taxon>Nematoda</taxon>
        <taxon>Chromadorea</taxon>
        <taxon>Rhabditida</taxon>
        <taxon>Rhabditina</taxon>
        <taxon>Diplogasteromorpha</taxon>
        <taxon>Diplogasteroidea</taxon>
        <taxon>Neodiplogasteridae</taxon>
        <taxon>Pristionchus</taxon>
    </lineage>
</organism>
<evidence type="ECO:0000256" key="8">
    <source>
        <dbReference type="RuleBase" id="RU000461"/>
    </source>
</evidence>
<comment type="similarity">
    <text evidence="2 8">Belongs to the cytochrome P450 family.</text>
</comment>
<dbReference type="OrthoDB" id="1055148at2759"/>
<dbReference type="PROSITE" id="PS00086">
    <property type="entry name" value="CYTOCHROME_P450"/>
    <property type="match status" value="1"/>
</dbReference>
<dbReference type="InterPro" id="IPR002401">
    <property type="entry name" value="Cyt_P450_E_grp-I"/>
</dbReference>
<name>A0A2A6BVK8_PRIPA</name>
<keyword evidence="7 8" id="KW-0349">Heme</keyword>
<dbReference type="Proteomes" id="UP000005239">
    <property type="component" value="Unassembled WGS sequence"/>
</dbReference>
<dbReference type="PRINTS" id="PR00385">
    <property type="entry name" value="P450"/>
</dbReference>
<evidence type="ECO:0000256" key="2">
    <source>
        <dbReference type="ARBA" id="ARBA00010617"/>
    </source>
</evidence>
<keyword evidence="3 7" id="KW-0479">Metal-binding</keyword>
<dbReference type="GO" id="GO:0005506">
    <property type="term" value="F:iron ion binding"/>
    <property type="evidence" value="ECO:0007669"/>
    <property type="project" value="InterPro"/>
</dbReference>
<keyword evidence="5 7" id="KW-0408">Iron</keyword>
<dbReference type="PANTHER" id="PTHR24284:SF1">
    <property type="entry name" value="CYTOCHROME P450 FAMILY"/>
    <property type="match status" value="1"/>
</dbReference>
<dbReference type="AlphaFoldDB" id="A0A2A6BVK8"/>
<dbReference type="GO" id="GO:0004497">
    <property type="term" value="F:monooxygenase activity"/>
    <property type="evidence" value="ECO:0007669"/>
    <property type="project" value="UniProtKB-KW"/>
</dbReference>
<evidence type="ECO:0000256" key="3">
    <source>
        <dbReference type="ARBA" id="ARBA00022723"/>
    </source>
</evidence>
<keyword evidence="10" id="KW-1185">Reference proteome</keyword>
<dbReference type="CDD" id="cd20617">
    <property type="entry name" value="CYP1_2-like"/>
    <property type="match status" value="1"/>
</dbReference>
<gene>
    <name evidence="9" type="primary">WBGene00090613</name>
</gene>
<evidence type="ECO:0000313" key="10">
    <source>
        <dbReference type="Proteomes" id="UP000005239"/>
    </source>
</evidence>
<accession>A0A2A6BVK8</accession>
<dbReference type="GO" id="GO:0020037">
    <property type="term" value="F:heme binding"/>
    <property type="evidence" value="ECO:0007669"/>
    <property type="project" value="InterPro"/>
</dbReference>
<feature type="binding site" description="axial binding residue" evidence="7">
    <location>
        <position position="417"/>
    </location>
    <ligand>
        <name>heme</name>
        <dbReference type="ChEBI" id="CHEBI:30413"/>
    </ligand>
    <ligandPart>
        <name>Fe</name>
        <dbReference type="ChEBI" id="CHEBI:18248"/>
    </ligandPart>
</feature>
<protein>
    <submittedName>
        <fullName evidence="9">Cytochrome P450</fullName>
    </submittedName>
</protein>
<evidence type="ECO:0000256" key="6">
    <source>
        <dbReference type="ARBA" id="ARBA00023033"/>
    </source>
</evidence>
<evidence type="ECO:0000256" key="5">
    <source>
        <dbReference type="ARBA" id="ARBA00023004"/>
    </source>
</evidence>
<dbReference type="FunFam" id="1.10.630.10:FF:000036">
    <property type="entry name" value="CYtochrome P450 family"/>
    <property type="match status" value="1"/>
</dbReference>
<dbReference type="InterPro" id="IPR001128">
    <property type="entry name" value="Cyt_P450"/>
</dbReference>
<proteinExistence type="inferred from homology"/>
<sequence length="470" mass="53361">MIGVVLIVLIAVYVYKYYENVKRYPKGPTPLPLIGNLHQFDAHRMHYFLEAAQEKHGDVFTIWTPRPMVVLMSYAAIKEGLVTKGEDFAGRMGAHPDDLFMATDNGGVIFSEGDSWQEQRRVKTSVDECMAHLASIEDKGAVEFRWPLQILVANVVNQVLFGYHYAFNDCKRLMDYSDTFATQIETMRKSSLVLVLQQFPSLARLPVIGWFGRGQYRKNIERLLDHVREDVVKCMDTFREEEHPVSFVHAYMNRMGREDKLSMDQMVNVCSDFFLAGMETTSTTLRWAMLHMANNVNAQDKIRAEIHSVLGPDGEVTMADKTRMPYTVAAIAEVQRMANILPLNLVHKTTCETEVFGLGIPAGTLVMPQIYNVMRTGEVFLQSDEFRPERFLMEDGKTLNRAALDHVIPFSMGKRVCAGEGLARMELFIGLVSILQKYRLLPPRDAPLDMSPIEGSILLPKVNKLRMIAV</sequence>
<dbReference type="PRINTS" id="PR00463">
    <property type="entry name" value="EP450I"/>
</dbReference>
<dbReference type="Pfam" id="PF00067">
    <property type="entry name" value="p450"/>
    <property type="match status" value="1"/>
</dbReference>
<dbReference type="SUPFAM" id="SSF48264">
    <property type="entry name" value="Cytochrome P450"/>
    <property type="match status" value="1"/>
</dbReference>
<reference evidence="9" key="2">
    <citation type="submission" date="2022-06" db="UniProtKB">
        <authorList>
            <consortium name="EnsemblMetazoa"/>
        </authorList>
    </citation>
    <scope>IDENTIFICATION</scope>
    <source>
        <strain evidence="9">PS312</strain>
    </source>
</reference>
<keyword evidence="4 8" id="KW-0560">Oxidoreductase</keyword>
<dbReference type="GO" id="GO:0016705">
    <property type="term" value="F:oxidoreductase activity, acting on paired donors, with incorporation or reduction of molecular oxygen"/>
    <property type="evidence" value="ECO:0007669"/>
    <property type="project" value="InterPro"/>
</dbReference>
<keyword evidence="6 8" id="KW-0503">Monooxygenase</keyword>
<dbReference type="InterPro" id="IPR017972">
    <property type="entry name" value="Cyt_P450_CS"/>
</dbReference>
<dbReference type="InterPro" id="IPR036396">
    <property type="entry name" value="Cyt_P450_sf"/>
</dbReference>
<evidence type="ECO:0000256" key="7">
    <source>
        <dbReference type="PIRSR" id="PIRSR602401-1"/>
    </source>
</evidence>
<comment type="cofactor">
    <cofactor evidence="1 7">
        <name>heme</name>
        <dbReference type="ChEBI" id="CHEBI:30413"/>
    </cofactor>
</comment>
<dbReference type="Gene3D" id="1.10.630.10">
    <property type="entry name" value="Cytochrome P450"/>
    <property type="match status" value="1"/>
</dbReference>
<reference evidence="10" key="1">
    <citation type="journal article" date="2008" name="Nat. Genet.">
        <title>The Pristionchus pacificus genome provides a unique perspective on nematode lifestyle and parasitism.</title>
        <authorList>
            <person name="Dieterich C."/>
            <person name="Clifton S.W."/>
            <person name="Schuster L.N."/>
            <person name="Chinwalla A."/>
            <person name="Delehaunty K."/>
            <person name="Dinkelacker I."/>
            <person name="Fulton L."/>
            <person name="Fulton R."/>
            <person name="Godfrey J."/>
            <person name="Minx P."/>
            <person name="Mitreva M."/>
            <person name="Roeseler W."/>
            <person name="Tian H."/>
            <person name="Witte H."/>
            <person name="Yang S.P."/>
            <person name="Wilson R.K."/>
            <person name="Sommer R.J."/>
        </authorList>
    </citation>
    <scope>NUCLEOTIDE SEQUENCE [LARGE SCALE GENOMIC DNA]</scope>
    <source>
        <strain evidence="10">PS312</strain>
    </source>
</reference>
<evidence type="ECO:0000256" key="4">
    <source>
        <dbReference type="ARBA" id="ARBA00023002"/>
    </source>
</evidence>
<evidence type="ECO:0000256" key="1">
    <source>
        <dbReference type="ARBA" id="ARBA00001971"/>
    </source>
</evidence>
<dbReference type="EnsemblMetazoa" id="PPA01059.1">
    <property type="protein sequence ID" value="PPA01059.1"/>
    <property type="gene ID" value="WBGene00090613"/>
</dbReference>
<accession>A0A8R1U298</accession>
<dbReference type="PANTHER" id="PTHR24284">
    <property type="entry name" value="CYTOCHROME P450 FAMILY"/>
    <property type="match status" value="1"/>
</dbReference>
<evidence type="ECO:0000313" key="9">
    <source>
        <dbReference type="EnsemblMetazoa" id="PPA01059.1"/>
    </source>
</evidence>